<accession>A0A7X9FTA7</accession>
<reference evidence="1 2" key="1">
    <citation type="journal article" date="2020" name="Biotechnol. Biofuels">
        <title>New insights from the biogas microbiome by comprehensive genome-resolved metagenomics of nearly 1600 species originating from multiple anaerobic digesters.</title>
        <authorList>
            <person name="Campanaro S."/>
            <person name="Treu L."/>
            <person name="Rodriguez-R L.M."/>
            <person name="Kovalovszki A."/>
            <person name="Ziels R.M."/>
            <person name="Maus I."/>
            <person name="Zhu X."/>
            <person name="Kougias P.G."/>
            <person name="Basile A."/>
            <person name="Luo G."/>
            <person name="Schluter A."/>
            <person name="Konstantinidis K.T."/>
            <person name="Angelidaki I."/>
        </authorList>
    </citation>
    <scope>NUCLEOTIDE SEQUENCE [LARGE SCALE GENOMIC DNA]</scope>
    <source>
        <strain evidence="1">AS27yjCOA_65</strain>
    </source>
</reference>
<comment type="caution">
    <text evidence="1">The sequence shown here is derived from an EMBL/GenBank/DDBJ whole genome shotgun (WGS) entry which is preliminary data.</text>
</comment>
<dbReference type="AlphaFoldDB" id="A0A7X9FTA7"/>
<sequence>MNSFVFPNPKDQSGLTLEELDSYYVESMDHAMAFSSLLLNSDSYEAVHRKYGLGSLLWASILCPYSNDSNLERCNSYIGEQGFDLDLFERARQAVWVLGDEQYIENSETVMRTYAMLKLHHPNQRDLHTMMLKELMKEPLILGCFKDQSKASRYSLLPLFPENASEGPELDWGDTIVESGRKRLKFEIYLDAPLALALCYEKLPIALCGFFASCPDTITVNQIQGVRPFLVDEKGAYIKRGSNGRALFGVDFESLLVNAVAAFACSLGFSKLRILAARHNSWVQKSFTGFDLKTAERRYDQTASRLGFVTGSDGNWHRHLGTDIRVASSSMNKSMITELKDNGTSRA</sequence>
<dbReference type="EMBL" id="JAAZON010000456">
    <property type="protein sequence ID" value="NMC63498.1"/>
    <property type="molecule type" value="Genomic_DNA"/>
</dbReference>
<proteinExistence type="predicted"/>
<organism evidence="1 2">
    <name type="scientific">SAR324 cluster bacterium</name>
    <dbReference type="NCBI Taxonomy" id="2024889"/>
    <lineage>
        <taxon>Bacteria</taxon>
        <taxon>Deltaproteobacteria</taxon>
        <taxon>SAR324 cluster</taxon>
    </lineage>
</organism>
<evidence type="ECO:0000313" key="1">
    <source>
        <dbReference type="EMBL" id="NMC63498.1"/>
    </source>
</evidence>
<gene>
    <name evidence="1" type="ORF">GYA55_10075</name>
</gene>
<dbReference type="Proteomes" id="UP000524246">
    <property type="component" value="Unassembled WGS sequence"/>
</dbReference>
<protein>
    <submittedName>
        <fullName evidence="1">Uncharacterized protein</fullName>
    </submittedName>
</protein>
<evidence type="ECO:0000313" key="2">
    <source>
        <dbReference type="Proteomes" id="UP000524246"/>
    </source>
</evidence>
<name>A0A7X9FTA7_9DELT</name>